<dbReference type="EMBL" id="MNPL01003351">
    <property type="protein sequence ID" value="OQR77602.1"/>
    <property type="molecule type" value="Genomic_DNA"/>
</dbReference>
<dbReference type="PROSITE" id="PS50250">
    <property type="entry name" value="PCI"/>
    <property type="match status" value="1"/>
</dbReference>
<dbReference type="InterPro" id="IPR000717">
    <property type="entry name" value="PCI_dom"/>
</dbReference>
<evidence type="ECO:0000256" key="2">
    <source>
        <dbReference type="ARBA" id="ARBA00022540"/>
    </source>
</evidence>
<dbReference type="OrthoDB" id="417252at2759"/>
<evidence type="ECO:0000256" key="1">
    <source>
        <dbReference type="ARBA" id="ARBA00022490"/>
    </source>
</evidence>
<dbReference type="CDD" id="cd21378">
    <property type="entry name" value="eIF3E"/>
    <property type="match status" value="1"/>
</dbReference>
<dbReference type="GO" id="GO:0071540">
    <property type="term" value="C:eukaryotic translation initiation factor 3 complex, eIF3e"/>
    <property type="evidence" value="ECO:0007669"/>
    <property type="project" value="UniProtKB-UniRule"/>
</dbReference>
<dbReference type="InterPro" id="IPR019010">
    <property type="entry name" value="eIF3e_N"/>
</dbReference>
<evidence type="ECO:0000256" key="3">
    <source>
        <dbReference type="ARBA" id="ARBA00022917"/>
    </source>
</evidence>
<dbReference type="Proteomes" id="UP000192247">
    <property type="component" value="Unassembled WGS sequence"/>
</dbReference>
<dbReference type="HAMAP" id="MF_03004">
    <property type="entry name" value="eIF3e"/>
    <property type="match status" value="1"/>
</dbReference>
<evidence type="ECO:0000259" key="7">
    <source>
        <dbReference type="PROSITE" id="PS50250"/>
    </source>
</evidence>
<comment type="subunit">
    <text evidence="4">Component of the eukaryotic translation initiation factor 3 (eIF-3) complex. The eIF-3 complex interacts with pix. Interacts with mxt.</text>
</comment>
<dbReference type="Pfam" id="PF09440">
    <property type="entry name" value="eIF3_N"/>
    <property type="match status" value="1"/>
</dbReference>
<accession>A0A1V9XVY9</accession>
<keyword evidence="9" id="KW-1185">Reference proteome</keyword>
<reference evidence="8 9" key="1">
    <citation type="journal article" date="2017" name="Gigascience">
        <title>Draft genome of the honey bee ectoparasitic mite, Tropilaelaps mercedesae, is shaped by the parasitic life history.</title>
        <authorList>
            <person name="Dong X."/>
            <person name="Armstrong S.D."/>
            <person name="Xia D."/>
            <person name="Makepeace B.L."/>
            <person name="Darby A.C."/>
            <person name="Kadowaki T."/>
        </authorList>
    </citation>
    <scope>NUCLEOTIDE SEQUENCE [LARGE SCALE GENOMIC DNA]</scope>
    <source>
        <strain evidence="8">Wuxi-XJTLU</strain>
    </source>
</reference>
<comment type="caution">
    <text evidence="8">The sequence shown here is derived from an EMBL/GenBank/DDBJ whole genome shotgun (WGS) entry which is preliminary data.</text>
</comment>
<dbReference type="AlphaFoldDB" id="A0A1V9XVY9"/>
<name>A0A1V9XVY9_9ACAR</name>
<dbReference type="FunCoup" id="A0A1V9XVY9">
    <property type="interactions" value="2046"/>
</dbReference>
<dbReference type="GO" id="GO:0016282">
    <property type="term" value="C:eukaryotic 43S preinitiation complex"/>
    <property type="evidence" value="ECO:0007669"/>
    <property type="project" value="UniProtKB-UniRule"/>
</dbReference>
<comment type="function">
    <text evidence="5">Component of the eukaryotic translation initiation factor 3 (eIF-3) complex, which is involved in protein synthesis of a specialized repertoire of mRNAs and, together with other initiation factors, stimulates binding of mRNA and methionyl-tRNAi to the 40S ribosome. The eIF-3 complex specifically targets and initiates translation of a subset of mRNAs involved in cell proliferation.</text>
</comment>
<dbReference type="InterPro" id="IPR016650">
    <property type="entry name" value="eIF3e"/>
</dbReference>
<dbReference type="SMART" id="SM00088">
    <property type="entry name" value="PINT"/>
    <property type="match status" value="1"/>
</dbReference>
<dbReference type="GO" id="GO:0003743">
    <property type="term" value="F:translation initiation factor activity"/>
    <property type="evidence" value="ECO:0007669"/>
    <property type="project" value="UniProtKB-UniRule"/>
</dbReference>
<dbReference type="InterPro" id="IPR036390">
    <property type="entry name" value="WH_DNA-bd_sf"/>
</dbReference>
<dbReference type="GO" id="GO:0001732">
    <property type="term" value="P:formation of cytoplasmic translation initiation complex"/>
    <property type="evidence" value="ECO:0007669"/>
    <property type="project" value="UniProtKB-UniRule"/>
</dbReference>
<protein>
    <recommendedName>
        <fullName evidence="5 6">Eukaryotic translation initiation factor 3 subunit E</fullName>
        <shortName evidence="5">eIF3e</shortName>
    </recommendedName>
    <alternativeName>
        <fullName evidence="5">Eukaryotic translation initiation factor 3 subunit 6</fullName>
    </alternativeName>
</protein>
<evidence type="ECO:0000313" key="9">
    <source>
        <dbReference type="Proteomes" id="UP000192247"/>
    </source>
</evidence>
<comment type="subcellular location">
    <subcellularLocation>
        <location evidence="5 6">Cytoplasm</location>
    </subcellularLocation>
</comment>
<evidence type="ECO:0000313" key="8">
    <source>
        <dbReference type="EMBL" id="OQR77602.1"/>
    </source>
</evidence>
<gene>
    <name evidence="8" type="ORF">BIW11_06977</name>
</gene>
<dbReference type="InParanoid" id="A0A1V9XVY9"/>
<dbReference type="SUPFAM" id="SSF46785">
    <property type="entry name" value="Winged helix' DNA-binding domain"/>
    <property type="match status" value="1"/>
</dbReference>
<evidence type="ECO:0000256" key="4">
    <source>
        <dbReference type="ARBA" id="ARBA00047068"/>
    </source>
</evidence>
<organism evidence="8 9">
    <name type="scientific">Tropilaelaps mercedesae</name>
    <dbReference type="NCBI Taxonomy" id="418985"/>
    <lineage>
        <taxon>Eukaryota</taxon>
        <taxon>Metazoa</taxon>
        <taxon>Ecdysozoa</taxon>
        <taxon>Arthropoda</taxon>
        <taxon>Chelicerata</taxon>
        <taxon>Arachnida</taxon>
        <taxon>Acari</taxon>
        <taxon>Parasitiformes</taxon>
        <taxon>Mesostigmata</taxon>
        <taxon>Gamasina</taxon>
        <taxon>Dermanyssoidea</taxon>
        <taxon>Laelapidae</taxon>
        <taxon>Tropilaelaps</taxon>
    </lineage>
</organism>
<keyword evidence="3 5" id="KW-0648">Protein biosynthesis</keyword>
<feature type="domain" description="PCI" evidence="7">
    <location>
        <begin position="225"/>
        <end position="399"/>
    </location>
</feature>
<dbReference type="STRING" id="418985.A0A1V9XVY9"/>
<sequence>MAEYDLIKTVSQYFDLHLVIPLLEFIVTKNIYDAEEVNRRRLKLLERTNMVDYTIDVYTQLMPHKAEEVKKDLMKRRAEVVAEFQTLAHKCCGIMTAINAKETKEFMANCRDSRQFYEYVSDKFAGISPETINDVYAFAKHYYNSGNYNYASDLLVVHRLLIPPHDPSYLNNIWGKLASNILSQDWPNAINEVNTLRDYIDSNQFGSPLQSLQQRTWLIHWSLYVYFNHPQGRDCIIELLLYSPQYLNAIQTMCPHILRYLTAAVVCNRAKSSAFRDLVKVIQQENYQYSDPITEFVECLHVHFDFDGAQKKLRECETVIENDFFLTACLDDFRDNARLAIFETFCRIHECVSIDMLAERLAMEKQEAEVWIANLIRGARLPAKIDYKQGHVIMGQQAIEPYQTLVDKTQQLALRTQIQVHNLQHKFSHPDRNQWSDV</sequence>
<dbReference type="PIRSF" id="PIRSF016255">
    <property type="entry name" value="eIF3e_su6"/>
    <property type="match status" value="1"/>
</dbReference>
<evidence type="ECO:0000256" key="6">
    <source>
        <dbReference type="PIRNR" id="PIRNR016255"/>
    </source>
</evidence>
<dbReference type="PANTHER" id="PTHR10317">
    <property type="entry name" value="EUKARYOTIC TRANSLATION INITIATION FACTOR 3 SUBUNIT E"/>
    <property type="match status" value="1"/>
</dbReference>
<keyword evidence="2 5" id="KW-0396">Initiation factor</keyword>
<evidence type="ECO:0000256" key="5">
    <source>
        <dbReference type="HAMAP-Rule" id="MF_03004"/>
    </source>
</evidence>
<dbReference type="GO" id="GO:0033290">
    <property type="term" value="C:eukaryotic 48S preinitiation complex"/>
    <property type="evidence" value="ECO:0007669"/>
    <property type="project" value="UniProtKB-UniRule"/>
</dbReference>
<comment type="similarity">
    <text evidence="5 6">Belongs to the eIF-3 subunit E family.</text>
</comment>
<dbReference type="Pfam" id="PF01399">
    <property type="entry name" value="PCI"/>
    <property type="match status" value="1"/>
</dbReference>
<keyword evidence="1 5" id="KW-0963">Cytoplasm</keyword>
<proteinExistence type="inferred from homology"/>
<dbReference type="SMART" id="SM01186">
    <property type="entry name" value="eIF3_N"/>
    <property type="match status" value="1"/>
</dbReference>